<sequence length="693" mass="77920">MPLQASPQLLTPRPTLNTSSKAAPVPPKPIFSPYPSYTAHLQRHQHTPSSQTSPVTPTQPNSLPPSPSTSGFPIVDGMKLGNYLLEVEELIKMRMESLQACMDPETPIKRSPPRALRLMTIDGISLTLDSILLTRDDTSEHQPQAYSNLAIRMPFEQNSSAYASETTSQELLDDQGGSDPNLAHESVIYNIMERNVHRVCLCTPEVQKNIFLILRALPENFIESIASEELWGSIEVGKAKELAATAALSYPNVEVLWDIYAELCLYHHGRTETFLNAIKTILEQVPLAFDVHWQRIRVAKNSGYRQGIANSLLKYISENKAGPKSLGDMAMSNMTSEVVLRIIRREGLSVILKFLTGAEDIIKTQKVETFSLEDSQTQFYMSDHDLYIVWMSILYYFLCGELPNSISRHWMKSLVTSGERPPKKLLFTLSWSSVVANGPLTRSEQIGSINILLSMLQYFGKKARSNDVKRPLLIGVLRTLLDLLAHMECYKRAGALALIRGGFEVEGLRPEVYDIAAHLETLMGDHSGAVTRLSTNMLRLPIAQRLALAYRSARLLNPARSSSVDVLYESARLVGLPLTIAYNMDDCEILKSGNVEVKIDFIRRLYLTVLGMDTLFPLPFKRSFNPKEFRRSTFAWINLIFLTSIARWIYDKPSLDDTLTLQISMAYDLGLKSVESEDSKSLMFKYTSDCVRL</sequence>
<feature type="compositionally biased region" description="Polar residues" evidence="1">
    <location>
        <begin position="1"/>
        <end position="21"/>
    </location>
</feature>
<gene>
    <name evidence="2" type="ORF">J3Q64DRAFT_1732277</name>
</gene>
<protein>
    <submittedName>
        <fullName evidence="2">Uncharacterized protein</fullName>
    </submittedName>
</protein>
<comment type="caution">
    <text evidence="2">The sequence shown here is derived from an EMBL/GenBank/DDBJ whole genome shotgun (WGS) entry which is preliminary data.</text>
</comment>
<evidence type="ECO:0000313" key="2">
    <source>
        <dbReference type="EMBL" id="KAL0088908.1"/>
    </source>
</evidence>
<evidence type="ECO:0000256" key="1">
    <source>
        <dbReference type="SAM" id="MobiDB-lite"/>
    </source>
</evidence>
<dbReference type="EMBL" id="JBCLYO010000005">
    <property type="protein sequence ID" value="KAL0088908.1"/>
    <property type="molecule type" value="Genomic_DNA"/>
</dbReference>
<organism evidence="2 3">
    <name type="scientific">Phycomyces blakesleeanus</name>
    <dbReference type="NCBI Taxonomy" id="4837"/>
    <lineage>
        <taxon>Eukaryota</taxon>
        <taxon>Fungi</taxon>
        <taxon>Fungi incertae sedis</taxon>
        <taxon>Mucoromycota</taxon>
        <taxon>Mucoromycotina</taxon>
        <taxon>Mucoromycetes</taxon>
        <taxon>Mucorales</taxon>
        <taxon>Phycomycetaceae</taxon>
        <taxon>Phycomyces</taxon>
    </lineage>
</organism>
<name>A0ABR3B4A0_PHYBL</name>
<proteinExistence type="predicted"/>
<feature type="compositionally biased region" description="Low complexity" evidence="1">
    <location>
        <begin position="47"/>
        <end position="61"/>
    </location>
</feature>
<feature type="region of interest" description="Disordered" evidence="1">
    <location>
        <begin position="1"/>
        <end position="72"/>
    </location>
</feature>
<keyword evidence="3" id="KW-1185">Reference proteome</keyword>
<evidence type="ECO:0000313" key="3">
    <source>
        <dbReference type="Proteomes" id="UP001448207"/>
    </source>
</evidence>
<accession>A0ABR3B4A0</accession>
<reference evidence="2 3" key="1">
    <citation type="submission" date="2024-04" db="EMBL/GenBank/DDBJ databases">
        <title>Symmetric and asymmetric DNA N6-adenine methylation regulates different biological responses in Mucorales.</title>
        <authorList>
            <consortium name="Lawrence Berkeley National Laboratory"/>
            <person name="Lax C."/>
            <person name="Mondo S.J."/>
            <person name="Osorio-Concepcion M."/>
            <person name="Muszewska A."/>
            <person name="Corrochano-Luque M."/>
            <person name="Gutierrez G."/>
            <person name="Riley R."/>
            <person name="Lipzen A."/>
            <person name="Guo J."/>
            <person name="Hundley H."/>
            <person name="Amirebrahimi M."/>
            <person name="Ng V."/>
            <person name="Lorenzo-Gutierrez D."/>
            <person name="Binder U."/>
            <person name="Yang J."/>
            <person name="Song Y."/>
            <person name="Canovas D."/>
            <person name="Navarro E."/>
            <person name="Freitag M."/>
            <person name="Gabaldon T."/>
            <person name="Grigoriev I.V."/>
            <person name="Corrochano L.M."/>
            <person name="Nicolas F.E."/>
            <person name="Garre V."/>
        </authorList>
    </citation>
    <scope>NUCLEOTIDE SEQUENCE [LARGE SCALE GENOMIC DNA]</scope>
    <source>
        <strain evidence="2 3">L51</strain>
    </source>
</reference>
<dbReference type="Proteomes" id="UP001448207">
    <property type="component" value="Unassembled WGS sequence"/>
</dbReference>